<gene>
    <name evidence="2" type="ORF">BJY17_003181</name>
</gene>
<dbReference type="AlphaFoldDB" id="A0A852X4J4"/>
<proteinExistence type="predicted"/>
<reference evidence="2 3" key="1">
    <citation type="submission" date="2020-07" db="EMBL/GenBank/DDBJ databases">
        <title>Sequencing the genomes of 1000 actinobacteria strains.</title>
        <authorList>
            <person name="Klenk H.-P."/>
        </authorList>
    </citation>
    <scope>NUCLEOTIDE SEQUENCE [LARGE SCALE GENOMIC DNA]</scope>
    <source>
        <strain evidence="2 3">DSM 8598</strain>
    </source>
</reference>
<dbReference type="EMBL" id="JACCFI010000001">
    <property type="protein sequence ID" value="NYG22434.1"/>
    <property type="molecule type" value="Genomic_DNA"/>
</dbReference>
<comment type="caution">
    <text evidence="2">The sequence shown here is derived from an EMBL/GenBank/DDBJ whole genome shotgun (WGS) entry which is preliminary data.</text>
</comment>
<dbReference type="InterPro" id="IPR023210">
    <property type="entry name" value="NADP_OxRdtase_dom"/>
</dbReference>
<dbReference type="CDD" id="cd19152">
    <property type="entry name" value="AKR_AKR15A"/>
    <property type="match status" value="1"/>
</dbReference>
<dbReference type="Gene3D" id="3.20.20.100">
    <property type="entry name" value="NADP-dependent oxidoreductase domain"/>
    <property type="match status" value="1"/>
</dbReference>
<dbReference type="EC" id="1.1.1.122" evidence="2"/>
<protein>
    <submittedName>
        <fullName evidence="2">D-threo-aldose 1-dehydrogenase</fullName>
        <ecNumber evidence="2">1.1.1.122</ecNumber>
    </submittedName>
</protein>
<evidence type="ECO:0000259" key="1">
    <source>
        <dbReference type="Pfam" id="PF00248"/>
    </source>
</evidence>
<dbReference type="InterPro" id="IPR020471">
    <property type="entry name" value="AKR"/>
</dbReference>
<evidence type="ECO:0000313" key="3">
    <source>
        <dbReference type="Proteomes" id="UP000549066"/>
    </source>
</evidence>
<dbReference type="GO" id="GO:0005829">
    <property type="term" value="C:cytosol"/>
    <property type="evidence" value="ECO:0007669"/>
    <property type="project" value="TreeGrafter"/>
</dbReference>
<dbReference type="PANTHER" id="PTHR42686">
    <property type="entry name" value="GH17980P-RELATED"/>
    <property type="match status" value="1"/>
</dbReference>
<sequence>MALGRGIAALSALHASGGSFDGVGLGCAPIGDLFSSVTEADAEATVGTALEAGIRFFDTAPHYGAGLSEQRLGRALRGVPRDGFSVATKVGRRLVEADGREVAPGALGVRTVPDLSADGVLRSLESSFARTGLDRVDVLYLHDPDDVDAALAGALPAMAALRDEGVVRAIGVGMNVSAPLARFAAEADIDVVMEAGRYTLLDRSAADELFPTALDRDVTVVAAGVFNTGVLADPVDGAPYDYRPAAPEVLHRARELQSRCLARGLSLSAAAVQFPLRHPAVGAVVVGARTPAEVRSFVADAQASVPDGLWSELERP</sequence>
<accession>A0A852X4J4</accession>
<keyword evidence="3" id="KW-1185">Reference proteome</keyword>
<dbReference type="SUPFAM" id="SSF51430">
    <property type="entry name" value="NAD(P)-linked oxidoreductase"/>
    <property type="match status" value="1"/>
</dbReference>
<feature type="domain" description="NADP-dependent oxidoreductase" evidence="1">
    <location>
        <begin position="23"/>
        <end position="299"/>
    </location>
</feature>
<dbReference type="PANTHER" id="PTHR42686:SF1">
    <property type="entry name" value="GH17980P-RELATED"/>
    <property type="match status" value="1"/>
</dbReference>
<dbReference type="InterPro" id="IPR036812">
    <property type="entry name" value="NAD(P)_OxRdtase_dom_sf"/>
</dbReference>
<dbReference type="Proteomes" id="UP000549066">
    <property type="component" value="Unassembled WGS sequence"/>
</dbReference>
<dbReference type="Pfam" id="PF00248">
    <property type="entry name" value="Aldo_ket_red"/>
    <property type="match status" value="1"/>
</dbReference>
<dbReference type="RefSeq" id="WP_179552245.1">
    <property type="nucleotide sequence ID" value="NZ_JACCFI010000001.1"/>
</dbReference>
<dbReference type="GO" id="GO:0047834">
    <property type="term" value="F:D-threo-aldose 1-dehydrogenase activity"/>
    <property type="evidence" value="ECO:0007669"/>
    <property type="project" value="UniProtKB-EC"/>
</dbReference>
<evidence type="ECO:0000313" key="2">
    <source>
        <dbReference type="EMBL" id="NYG22434.1"/>
    </source>
</evidence>
<organism evidence="2 3">
    <name type="scientific">Agromyces hippuratus</name>
    <dbReference type="NCBI Taxonomy" id="286438"/>
    <lineage>
        <taxon>Bacteria</taxon>
        <taxon>Bacillati</taxon>
        <taxon>Actinomycetota</taxon>
        <taxon>Actinomycetes</taxon>
        <taxon>Micrococcales</taxon>
        <taxon>Microbacteriaceae</taxon>
        <taxon>Agromyces</taxon>
    </lineage>
</organism>
<keyword evidence="2" id="KW-0560">Oxidoreductase</keyword>
<name>A0A852X4J4_9MICO</name>